<dbReference type="SUPFAM" id="SSF109998">
    <property type="entry name" value="Triger factor/SurA peptide-binding domain-like"/>
    <property type="match status" value="1"/>
</dbReference>
<sequence length="339" mass="37497">MPLLPDVLACLREITELEPAQAKKITNELRRKYPGIPMRLVWQRDSPGGPCHYDMLITLYGGVVSLAFAPDRALPWPLRGAQHAGEQTVLRVNGRDITMEQAVAVLDVLWSDASLAMRLVNASLVEEELDRHPVELPAPELQEALDAFRRARGLLTVQATRDWMAERGLDHAHLEQIVSREAAVARLRQRVATDAAAEFAADPAGYDVLCVLRLRYPDPVTASAAATRLQEADPLGQSTRETLDHGATVGVDRLHRRDLGTLGADARVGCVLGPVGSTVFRVLEVRPAVLDTATRQAIEKRLFERWLADRRRTAGIEWRWGTAPRTTALTETLREPASV</sequence>
<gene>
    <name evidence="1" type="ORF">GCM10010517_79910</name>
</gene>
<dbReference type="Proteomes" id="UP001500831">
    <property type="component" value="Unassembled WGS sequence"/>
</dbReference>
<protein>
    <recommendedName>
        <fullName evidence="3">TIGR04500 family peptide maturation system protein</fullName>
    </recommendedName>
</protein>
<dbReference type="InterPro" id="IPR030985">
    <property type="entry name" value="PpiC-rel_mature"/>
</dbReference>
<dbReference type="EMBL" id="BAAAVI010000123">
    <property type="protein sequence ID" value="GAA2913320.1"/>
    <property type="molecule type" value="Genomic_DNA"/>
</dbReference>
<evidence type="ECO:0008006" key="3">
    <source>
        <dbReference type="Google" id="ProtNLM"/>
    </source>
</evidence>
<proteinExistence type="predicted"/>
<dbReference type="RefSeq" id="WP_344982149.1">
    <property type="nucleotide sequence ID" value="NZ_BAAAVI010000123.1"/>
</dbReference>
<dbReference type="NCBIfam" id="TIGR04500">
    <property type="entry name" value="PpiC_rel_mature"/>
    <property type="match status" value="1"/>
</dbReference>
<name>A0ABP6IXQ5_9ACTN</name>
<evidence type="ECO:0000313" key="2">
    <source>
        <dbReference type="Proteomes" id="UP001500831"/>
    </source>
</evidence>
<dbReference type="InterPro" id="IPR027304">
    <property type="entry name" value="Trigger_fact/SurA_dom_sf"/>
</dbReference>
<reference evidence="2" key="1">
    <citation type="journal article" date="2019" name="Int. J. Syst. Evol. Microbiol.">
        <title>The Global Catalogue of Microorganisms (GCM) 10K type strain sequencing project: providing services to taxonomists for standard genome sequencing and annotation.</title>
        <authorList>
            <consortium name="The Broad Institute Genomics Platform"/>
            <consortium name="The Broad Institute Genome Sequencing Center for Infectious Disease"/>
            <person name="Wu L."/>
            <person name="Ma J."/>
        </authorList>
    </citation>
    <scope>NUCLEOTIDE SEQUENCE [LARGE SCALE GENOMIC DNA]</scope>
    <source>
        <strain evidence="2">JCM 6242</strain>
    </source>
</reference>
<comment type="caution">
    <text evidence="1">The sequence shown here is derived from an EMBL/GenBank/DDBJ whole genome shotgun (WGS) entry which is preliminary data.</text>
</comment>
<keyword evidence="2" id="KW-1185">Reference proteome</keyword>
<organism evidence="1 2">
    <name type="scientific">Streptosporangium fragile</name>
    <dbReference type="NCBI Taxonomy" id="46186"/>
    <lineage>
        <taxon>Bacteria</taxon>
        <taxon>Bacillati</taxon>
        <taxon>Actinomycetota</taxon>
        <taxon>Actinomycetes</taxon>
        <taxon>Streptosporangiales</taxon>
        <taxon>Streptosporangiaceae</taxon>
        <taxon>Streptosporangium</taxon>
    </lineage>
</organism>
<accession>A0ABP6IXQ5</accession>
<evidence type="ECO:0000313" key="1">
    <source>
        <dbReference type="EMBL" id="GAA2913320.1"/>
    </source>
</evidence>